<proteinExistence type="predicted"/>
<comment type="caution">
    <text evidence="1">The sequence shown here is derived from an EMBL/GenBank/DDBJ whole genome shotgun (WGS) entry which is preliminary data.</text>
</comment>
<evidence type="ECO:0000313" key="2">
    <source>
        <dbReference type="Proteomes" id="UP001396334"/>
    </source>
</evidence>
<reference evidence="1 2" key="1">
    <citation type="journal article" date="2024" name="G3 (Bethesda)">
        <title>Genome assembly of Hibiscus sabdariffa L. provides insights into metabolisms of medicinal natural products.</title>
        <authorList>
            <person name="Kim T."/>
        </authorList>
    </citation>
    <scope>NUCLEOTIDE SEQUENCE [LARGE SCALE GENOMIC DNA]</scope>
    <source>
        <strain evidence="1">TK-2024</strain>
        <tissue evidence="1">Old leaves</tissue>
    </source>
</reference>
<protein>
    <submittedName>
        <fullName evidence="1">Uncharacterized protein</fullName>
    </submittedName>
</protein>
<evidence type="ECO:0000313" key="1">
    <source>
        <dbReference type="EMBL" id="KAK9044714.1"/>
    </source>
</evidence>
<organism evidence="1 2">
    <name type="scientific">Hibiscus sabdariffa</name>
    <name type="common">roselle</name>
    <dbReference type="NCBI Taxonomy" id="183260"/>
    <lineage>
        <taxon>Eukaryota</taxon>
        <taxon>Viridiplantae</taxon>
        <taxon>Streptophyta</taxon>
        <taxon>Embryophyta</taxon>
        <taxon>Tracheophyta</taxon>
        <taxon>Spermatophyta</taxon>
        <taxon>Magnoliopsida</taxon>
        <taxon>eudicotyledons</taxon>
        <taxon>Gunneridae</taxon>
        <taxon>Pentapetalae</taxon>
        <taxon>rosids</taxon>
        <taxon>malvids</taxon>
        <taxon>Malvales</taxon>
        <taxon>Malvaceae</taxon>
        <taxon>Malvoideae</taxon>
        <taxon>Hibiscus</taxon>
    </lineage>
</organism>
<sequence>MSGITVPYSVYLNRSEFMKMQGYLISQLWQQRWQFVLNSIPRDGNSPPRIYCLASSQEITIPSCFTDHLKLQSVQLHIDDEHPYTGNVRLFD</sequence>
<dbReference type="Proteomes" id="UP001396334">
    <property type="component" value="Unassembled WGS sequence"/>
</dbReference>
<name>A0ABR2U4Y5_9ROSI</name>
<dbReference type="EMBL" id="JBBPBN010000002">
    <property type="protein sequence ID" value="KAK9044714.1"/>
    <property type="molecule type" value="Genomic_DNA"/>
</dbReference>
<gene>
    <name evidence="1" type="ORF">V6N11_058608</name>
</gene>
<accession>A0ABR2U4Y5</accession>
<keyword evidence="2" id="KW-1185">Reference proteome</keyword>